<evidence type="ECO:0000313" key="2">
    <source>
        <dbReference type="EMBL" id="KAK1415248.1"/>
    </source>
</evidence>
<accession>A0AAD8NNY5</accession>
<protein>
    <recommendedName>
        <fullName evidence="4">Zinc finger GRF-type domain-containing protein</fullName>
    </recommendedName>
</protein>
<reference evidence="2" key="1">
    <citation type="journal article" date="2023" name="bioRxiv">
        <title>Improved chromosome-level genome assembly for marigold (Tagetes erecta).</title>
        <authorList>
            <person name="Jiang F."/>
            <person name="Yuan L."/>
            <person name="Wang S."/>
            <person name="Wang H."/>
            <person name="Xu D."/>
            <person name="Wang A."/>
            <person name="Fan W."/>
        </authorList>
    </citation>
    <scope>NUCLEOTIDE SEQUENCE</scope>
    <source>
        <strain evidence="2">WSJ</strain>
        <tissue evidence="2">Leaf</tissue>
    </source>
</reference>
<evidence type="ECO:0008006" key="4">
    <source>
        <dbReference type="Google" id="ProtNLM"/>
    </source>
</evidence>
<evidence type="ECO:0000313" key="3">
    <source>
        <dbReference type="Proteomes" id="UP001229421"/>
    </source>
</evidence>
<feature type="coiled-coil region" evidence="1">
    <location>
        <begin position="80"/>
        <end position="114"/>
    </location>
</feature>
<dbReference type="EMBL" id="JAUHHV010000008">
    <property type="protein sequence ID" value="KAK1415248.1"/>
    <property type="molecule type" value="Genomic_DNA"/>
</dbReference>
<comment type="caution">
    <text evidence="2">The sequence shown here is derived from an EMBL/GenBank/DDBJ whole genome shotgun (WGS) entry which is preliminary data.</text>
</comment>
<sequence>MSTSSSSSSVMREKPKICKVSTDGQVYCNHDMVALCRVAGHRSSRPGQPWFGCPLWPSMDCKFFMWKEDVDVVFAKEGNWKVLELKNKALEMKIENLEVEKMILVEENKKLRMKIAMSNCAGMKVYTSPESLHVMASVSLNGINRVKDLLELSETALDQVVEVRRYVL</sequence>
<evidence type="ECO:0000256" key="1">
    <source>
        <dbReference type="SAM" id="Coils"/>
    </source>
</evidence>
<proteinExistence type="predicted"/>
<dbReference type="AlphaFoldDB" id="A0AAD8NNY5"/>
<gene>
    <name evidence="2" type="ORF">QVD17_31024</name>
</gene>
<keyword evidence="3" id="KW-1185">Reference proteome</keyword>
<keyword evidence="1" id="KW-0175">Coiled coil</keyword>
<dbReference type="Proteomes" id="UP001229421">
    <property type="component" value="Unassembled WGS sequence"/>
</dbReference>
<organism evidence="2 3">
    <name type="scientific">Tagetes erecta</name>
    <name type="common">African marigold</name>
    <dbReference type="NCBI Taxonomy" id="13708"/>
    <lineage>
        <taxon>Eukaryota</taxon>
        <taxon>Viridiplantae</taxon>
        <taxon>Streptophyta</taxon>
        <taxon>Embryophyta</taxon>
        <taxon>Tracheophyta</taxon>
        <taxon>Spermatophyta</taxon>
        <taxon>Magnoliopsida</taxon>
        <taxon>eudicotyledons</taxon>
        <taxon>Gunneridae</taxon>
        <taxon>Pentapetalae</taxon>
        <taxon>asterids</taxon>
        <taxon>campanulids</taxon>
        <taxon>Asterales</taxon>
        <taxon>Asteraceae</taxon>
        <taxon>Asteroideae</taxon>
        <taxon>Heliantheae alliance</taxon>
        <taxon>Tageteae</taxon>
        <taxon>Tagetes</taxon>
    </lineage>
</organism>
<name>A0AAD8NNY5_TARER</name>